<dbReference type="InterPro" id="IPR049453">
    <property type="entry name" value="Memb_transporter_dom"/>
</dbReference>
<accession>A0A2V3DUH3</accession>
<evidence type="ECO:0000256" key="1">
    <source>
        <dbReference type="ARBA" id="ARBA00004141"/>
    </source>
</evidence>
<evidence type="ECO:0000256" key="2">
    <source>
        <dbReference type="ARBA" id="ARBA00022692"/>
    </source>
</evidence>
<comment type="subcellular location">
    <subcellularLocation>
        <location evidence="1">Membrane</location>
        <topology evidence="1">Multi-pass membrane protein</topology>
    </subcellularLocation>
</comment>
<evidence type="ECO:0000313" key="6">
    <source>
        <dbReference type="EMBL" id="PXA69026.1"/>
    </source>
</evidence>
<evidence type="ECO:0000256" key="4">
    <source>
        <dbReference type="ARBA" id="ARBA00023136"/>
    </source>
</evidence>
<keyword evidence="3" id="KW-1133">Transmembrane helix</keyword>
<dbReference type="RefSeq" id="WP_110104314.1">
    <property type="nucleotide sequence ID" value="NZ_JACBZZ010000001.1"/>
</dbReference>
<dbReference type="EMBL" id="QHLZ01000001">
    <property type="protein sequence ID" value="PXA69026.1"/>
    <property type="molecule type" value="Genomic_DNA"/>
</dbReference>
<keyword evidence="7" id="KW-1185">Reference proteome</keyword>
<proteinExistence type="predicted"/>
<dbReference type="GO" id="GO:0016020">
    <property type="term" value="C:membrane"/>
    <property type="evidence" value="ECO:0007669"/>
    <property type="project" value="UniProtKB-SubCell"/>
</dbReference>
<feature type="domain" description="Integral membrane bound transporter" evidence="5">
    <location>
        <begin position="177"/>
        <end position="298"/>
    </location>
</feature>
<comment type="caution">
    <text evidence="6">The sequence shown here is derived from an EMBL/GenBank/DDBJ whole genome shotgun (WGS) entry which is preliminary data.</text>
</comment>
<gene>
    <name evidence="6" type="ORF">CVS29_00085</name>
</gene>
<dbReference type="Proteomes" id="UP000246303">
    <property type="component" value="Unassembled WGS sequence"/>
</dbReference>
<keyword evidence="4" id="KW-0472">Membrane</keyword>
<reference evidence="6 7" key="1">
    <citation type="submission" date="2018-05" db="EMBL/GenBank/DDBJ databases">
        <title>Genetic diversity of glacier-inhabiting Cryobacterium bacteria in China and description of Cryobacterium mengkeensis sp. nov. and Arthrobacter glacialis sp. nov.</title>
        <authorList>
            <person name="Liu Q."/>
            <person name="Xin Y.-H."/>
        </authorList>
    </citation>
    <scope>NUCLEOTIDE SEQUENCE [LARGE SCALE GENOMIC DNA]</scope>
    <source>
        <strain evidence="6 7">GP3</strain>
    </source>
</reference>
<dbReference type="OrthoDB" id="3816110at2"/>
<keyword evidence="2" id="KW-0812">Transmembrane</keyword>
<sequence length="317" mass="33732">MALFSRPQPGALPTTLKLLVALLVPSALVSILAGPSAGMGFGIAMGLGMAVSPISKPRQTVVLVLIGAVLGALASYAVDTPWAIAVLLFVAAILSALTNQRSAGLLSLAPILVILFGPGPINLVWWQAAVWIVIGGAVGALITKLLKFQAPVQPVARAVAWEHGIVVGLLCAAAMYWTLSNNIPHGYWIAVTVLMALRPLPNQRRDTLNGRILGTLLGAVFALLVVIFLPLWAGVIVAVLCLFVMVWYTMGGAYLMQTLALTPMLLIFASLGDAERGVELTLERVMYTVVGFVVAVLIALLLRRWESRREERQAGMV</sequence>
<name>A0A2V3DUH3_9MICC</name>
<protein>
    <recommendedName>
        <fullName evidence="5">Integral membrane bound transporter domain-containing protein</fullName>
    </recommendedName>
</protein>
<dbReference type="AlphaFoldDB" id="A0A2V3DUH3"/>
<evidence type="ECO:0000256" key="3">
    <source>
        <dbReference type="ARBA" id="ARBA00022989"/>
    </source>
</evidence>
<evidence type="ECO:0000259" key="5">
    <source>
        <dbReference type="Pfam" id="PF13515"/>
    </source>
</evidence>
<evidence type="ECO:0000313" key="7">
    <source>
        <dbReference type="Proteomes" id="UP000246303"/>
    </source>
</evidence>
<dbReference type="Pfam" id="PF13515">
    <property type="entry name" value="FUSC_2"/>
    <property type="match status" value="1"/>
</dbReference>
<organism evidence="6 7">
    <name type="scientific">Arthrobacter psychrochitiniphilus</name>
    <dbReference type="NCBI Taxonomy" id="291045"/>
    <lineage>
        <taxon>Bacteria</taxon>
        <taxon>Bacillati</taxon>
        <taxon>Actinomycetota</taxon>
        <taxon>Actinomycetes</taxon>
        <taxon>Micrococcales</taxon>
        <taxon>Micrococcaceae</taxon>
        <taxon>Arthrobacter</taxon>
    </lineage>
</organism>